<evidence type="ECO:0000256" key="2">
    <source>
        <dbReference type="ARBA" id="ARBA00012647"/>
    </source>
</evidence>
<dbReference type="InterPro" id="IPR018299">
    <property type="entry name" value="Alkaline_phosphatase_AS"/>
</dbReference>
<protein>
    <recommendedName>
        <fullName evidence="2 11">Alkaline phosphatase</fullName>
        <ecNumber evidence="2 11">3.1.3.1</ecNumber>
    </recommendedName>
</protein>
<dbReference type="GO" id="GO:0046872">
    <property type="term" value="F:metal ion binding"/>
    <property type="evidence" value="ECO:0007669"/>
    <property type="project" value="UniProtKB-KW"/>
</dbReference>
<dbReference type="OrthoDB" id="5818554at2759"/>
<dbReference type="CDD" id="cd16012">
    <property type="entry name" value="ALP"/>
    <property type="match status" value="1"/>
</dbReference>
<keyword evidence="7 9" id="KW-0460">Magnesium</keyword>
<keyword evidence="6 9" id="KW-0862">Zinc</keyword>
<keyword evidence="3" id="KW-0597">Phosphoprotein</keyword>
<evidence type="ECO:0000256" key="1">
    <source>
        <dbReference type="ARBA" id="ARBA00005984"/>
    </source>
</evidence>
<keyword evidence="5 11" id="KW-0378">Hydrolase</keyword>
<feature type="binding site" evidence="9">
    <location>
        <position position="187"/>
    </location>
    <ligand>
        <name>Mg(2+)</name>
        <dbReference type="ChEBI" id="CHEBI:18420"/>
    </ligand>
</feature>
<dbReference type="Pfam" id="PF00245">
    <property type="entry name" value="Alk_phosphatase"/>
    <property type="match status" value="1"/>
</dbReference>
<accession>A0A0K2VE44</accession>
<dbReference type="GO" id="GO:0004035">
    <property type="term" value="F:alkaline phosphatase activity"/>
    <property type="evidence" value="ECO:0007669"/>
    <property type="project" value="UniProtKB-EC"/>
</dbReference>
<dbReference type="PROSITE" id="PS00123">
    <property type="entry name" value="ALKALINE_PHOSPHATASE"/>
    <property type="match status" value="1"/>
</dbReference>
<organism evidence="12">
    <name type="scientific">Lepeophtheirus salmonis</name>
    <name type="common">Salmon louse</name>
    <name type="synonym">Caligus salmonis</name>
    <dbReference type="NCBI Taxonomy" id="72036"/>
    <lineage>
        <taxon>Eukaryota</taxon>
        <taxon>Metazoa</taxon>
        <taxon>Ecdysozoa</taxon>
        <taxon>Arthropoda</taxon>
        <taxon>Crustacea</taxon>
        <taxon>Multicrustacea</taxon>
        <taxon>Hexanauplia</taxon>
        <taxon>Copepoda</taxon>
        <taxon>Siphonostomatoida</taxon>
        <taxon>Caligidae</taxon>
        <taxon>Lepeophtheirus</taxon>
    </lineage>
</organism>
<dbReference type="PANTHER" id="PTHR11596:SF5">
    <property type="entry name" value="ALKALINE PHOSPHATASE"/>
    <property type="match status" value="1"/>
</dbReference>
<feature type="binding site" evidence="9">
    <location>
        <position position="185"/>
    </location>
    <ligand>
        <name>Mg(2+)</name>
        <dbReference type="ChEBI" id="CHEBI:18420"/>
    </ligand>
</feature>
<dbReference type="SMART" id="SM00098">
    <property type="entry name" value="alkPPc"/>
    <property type="match status" value="1"/>
</dbReference>
<comment type="cofactor">
    <cofactor evidence="9">
        <name>Zn(2+)</name>
        <dbReference type="ChEBI" id="CHEBI:29105"/>
    </cofactor>
    <text evidence="9">Binds 2 Zn(2+) ions.</text>
</comment>
<comment type="similarity">
    <text evidence="1 10">Belongs to the alkaline phosphatase family.</text>
</comment>
<dbReference type="EC" id="3.1.3.1" evidence="2 11"/>
<evidence type="ECO:0000256" key="7">
    <source>
        <dbReference type="ARBA" id="ARBA00022842"/>
    </source>
</evidence>
<evidence type="ECO:0000256" key="4">
    <source>
        <dbReference type="ARBA" id="ARBA00022723"/>
    </source>
</evidence>
<evidence type="ECO:0000256" key="11">
    <source>
        <dbReference type="RuleBase" id="RU003947"/>
    </source>
</evidence>
<feature type="binding site" evidence="9">
    <location>
        <position position="72"/>
    </location>
    <ligand>
        <name>Zn(2+)</name>
        <dbReference type="ChEBI" id="CHEBI:29105"/>
        <label>2</label>
    </ligand>
</feature>
<keyword evidence="4 9" id="KW-0479">Metal-binding</keyword>
<comment type="cofactor">
    <cofactor evidence="9">
        <name>Mg(2+)</name>
        <dbReference type="ChEBI" id="CHEBI:18420"/>
    </cofactor>
    <text evidence="9">Binds 1 Mg(2+) ion.</text>
</comment>
<dbReference type="InterPro" id="IPR001952">
    <property type="entry name" value="Alkaline_phosphatase"/>
</dbReference>
<evidence type="ECO:0000256" key="10">
    <source>
        <dbReference type="RuleBase" id="RU003946"/>
    </source>
</evidence>
<sequence>MINIKHFITCMTFVYYFVEELSCSPTLMHNKPTPRIEDQNYWRSLGIEDIKFKLSQSQNNGEVKNVILIIGDGMGINTITPGRIYKGQKAGKLGEEETLSWEYFPYTGLSKTYNTNYQVPDSAGTATAILSGCKTRMSVLGIDNSVEVGTCDPKKLEAAKLENIFTMAIKNKKETGIVTTTRITHATPGAAYAATSNRDWEADSDMSKEFISKGCTDVAKQMIYSSPGNQINVLFGGGRSNFLKESAGGKRLDEDLISVWKNFKKNVSSKYLDSKSDLDQWNIDNTEYVLGNGTFII</sequence>
<evidence type="ECO:0000256" key="6">
    <source>
        <dbReference type="ARBA" id="ARBA00022833"/>
    </source>
</evidence>
<dbReference type="PRINTS" id="PR00113">
    <property type="entry name" value="ALKPHPHTASE"/>
</dbReference>
<reference evidence="12" key="1">
    <citation type="submission" date="2014-05" db="EMBL/GenBank/DDBJ databases">
        <authorList>
            <person name="Chronopoulou M."/>
        </authorList>
    </citation>
    <scope>NUCLEOTIDE SEQUENCE</scope>
    <source>
        <tissue evidence="12">Whole organism</tissue>
    </source>
</reference>
<dbReference type="PANTHER" id="PTHR11596">
    <property type="entry name" value="ALKALINE PHOSPHATASE"/>
    <property type="match status" value="1"/>
</dbReference>
<evidence type="ECO:0000313" key="12">
    <source>
        <dbReference type="EMBL" id="CDW48156.1"/>
    </source>
</evidence>
<evidence type="ECO:0000256" key="8">
    <source>
        <dbReference type="PIRSR" id="PIRSR601952-1"/>
    </source>
</evidence>
<dbReference type="SUPFAM" id="SSF53649">
    <property type="entry name" value="Alkaline phosphatase-like"/>
    <property type="match status" value="1"/>
</dbReference>
<feature type="binding site" evidence="9">
    <location>
        <position position="72"/>
    </location>
    <ligand>
        <name>Mg(2+)</name>
        <dbReference type="ChEBI" id="CHEBI:18420"/>
    </ligand>
</feature>
<dbReference type="EMBL" id="HACA01030795">
    <property type="protein sequence ID" value="CDW48156.1"/>
    <property type="molecule type" value="Transcribed_RNA"/>
</dbReference>
<dbReference type="InterPro" id="IPR017850">
    <property type="entry name" value="Alkaline_phosphatase_core_sf"/>
</dbReference>
<feature type="active site" description="Phosphoserine intermediate" evidence="8">
    <location>
        <position position="122"/>
    </location>
</feature>
<dbReference type="AlphaFoldDB" id="A0A0K2VE44"/>
<evidence type="ECO:0000256" key="9">
    <source>
        <dbReference type="PIRSR" id="PIRSR601952-2"/>
    </source>
</evidence>
<evidence type="ECO:0000256" key="3">
    <source>
        <dbReference type="ARBA" id="ARBA00022553"/>
    </source>
</evidence>
<comment type="catalytic activity">
    <reaction evidence="11">
        <text>a phosphate monoester + H2O = an alcohol + phosphate</text>
        <dbReference type="Rhea" id="RHEA:15017"/>
        <dbReference type="ChEBI" id="CHEBI:15377"/>
        <dbReference type="ChEBI" id="CHEBI:30879"/>
        <dbReference type="ChEBI" id="CHEBI:43474"/>
        <dbReference type="ChEBI" id="CHEBI:67140"/>
        <dbReference type="EC" id="3.1.3.1"/>
    </reaction>
</comment>
<name>A0A0K2VE44_LEPSM</name>
<dbReference type="Gene3D" id="3.40.720.10">
    <property type="entry name" value="Alkaline Phosphatase, subunit A"/>
    <property type="match status" value="1"/>
</dbReference>
<evidence type="ECO:0000256" key="5">
    <source>
        <dbReference type="ARBA" id="ARBA00022801"/>
    </source>
</evidence>
<proteinExistence type="inferred from homology"/>